<dbReference type="HOGENOM" id="CLU_1660974_0_0_1"/>
<accession>A0A0D0C5W8</accession>
<reference evidence="2 3" key="1">
    <citation type="submission" date="2014-04" db="EMBL/GenBank/DDBJ databases">
        <title>Evolutionary Origins and Diversification of the Mycorrhizal Mutualists.</title>
        <authorList>
            <consortium name="DOE Joint Genome Institute"/>
            <consortium name="Mycorrhizal Genomics Consortium"/>
            <person name="Kohler A."/>
            <person name="Kuo A."/>
            <person name="Nagy L.G."/>
            <person name="Floudas D."/>
            <person name="Copeland A."/>
            <person name="Barry K.W."/>
            <person name="Cichocki N."/>
            <person name="Veneault-Fourrey C."/>
            <person name="LaButti K."/>
            <person name="Lindquist E.A."/>
            <person name="Lipzen A."/>
            <person name="Lundell T."/>
            <person name="Morin E."/>
            <person name="Murat C."/>
            <person name="Riley R."/>
            <person name="Ohm R."/>
            <person name="Sun H."/>
            <person name="Tunlid A."/>
            <person name="Henrissat B."/>
            <person name="Grigoriev I.V."/>
            <person name="Hibbett D.S."/>
            <person name="Martin F."/>
        </authorList>
    </citation>
    <scope>NUCLEOTIDE SEQUENCE [LARGE SCALE GENOMIC DNA]</scope>
    <source>
        <strain evidence="2 3">FD-317 M1</strain>
    </source>
</reference>
<sequence>MALYASNSKSAPSTFEGNTGSKKDKSKGKVESMTTMALYASNSESAPATSEGNAGLLKSSEKSVPPSTTTPNNPPNTMTTGQLPLNLRRSSCDPSALGLSFLTEALVGAGLISEDGQFEGDEEYSSDGLTELLIDITGQHGGPLNQHSLKKNLGRYLHR</sequence>
<feature type="compositionally biased region" description="Polar residues" evidence="1">
    <location>
        <begin position="32"/>
        <end position="52"/>
    </location>
</feature>
<evidence type="ECO:0000313" key="2">
    <source>
        <dbReference type="EMBL" id="KIK53252.1"/>
    </source>
</evidence>
<evidence type="ECO:0000256" key="1">
    <source>
        <dbReference type="SAM" id="MobiDB-lite"/>
    </source>
</evidence>
<gene>
    <name evidence="2" type="ORF">GYMLUDRAFT_63788</name>
</gene>
<feature type="compositionally biased region" description="Polar residues" evidence="1">
    <location>
        <begin position="1"/>
        <end position="20"/>
    </location>
</feature>
<feature type="region of interest" description="Disordered" evidence="1">
    <location>
        <begin position="1"/>
        <end position="89"/>
    </location>
</feature>
<dbReference type="AlphaFoldDB" id="A0A0D0C5W8"/>
<evidence type="ECO:0000313" key="3">
    <source>
        <dbReference type="Proteomes" id="UP000053593"/>
    </source>
</evidence>
<feature type="compositionally biased region" description="Basic and acidic residues" evidence="1">
    <location>
        <begin position="21"/>
        <end position="30"/>
    </location>
</feature>
<organism evidence="2 3">
    <name type="scientific">Collybiopsis luxurians FD-317 M1</name>
    <dbReference type="NCBI Taxonomy" id="944289"/>
    <lineage>
        <taxon>Eukaryota</taxon>
        <taxon>Fungi</taxon>
        <taxon>Dikarya</taxon>
        <taxon>Basidiomycota</taxon>
        <taxon>Agaricomycotina</taxon>
        <taxon>Agaricomycetes</taxon>
        <taxon>Agaricomycetidae</taxon>
        <taxon>Agaricales</taxon>
        <taxon>Marasmiineae</taxon>
        <taxon>Omphalotaceae</taxon>
        <taxon>Collybiopsis</taxon>
        <taxon>Collybiopsis luxurians</taxon>
    </lineage>
</organism>
<keyword evidence="3" id="KW-1185">Reference proteome</keyword>
<dbReference type="EMBL" id="KN834831">
    <property type="protein sequence ID" value="KIK53252.1"/>
    <property type="molecule type" value="Genomic_DNA"/>
</dbReference>
<name>A0A0D0C5W8_9AGAR</name>
<proteinExistence type="predicted"/>
<feature type="compositionally biased region" description="Low complexity" evidence="1">
    <location>
        <begin position="65"/>
        <end position="80"/>
    </location>
</feature>
<protein>
    <submittedName>
        <fullName evidence="2">Uncharacterized protein</fullName>
    </submittedName>
</protein>
<dbReference type="Proteomes" id="UP000053593">
    <property type="component" value="Unassembled WGS sequence"/>
</dbReference>